<dbReference type="Gene3D" id="3.40.50.300">
    <property type="entry name" value="P-loop containing nucleotide triphosphate hydrolases"/>
    <property type="match status" value="1"/>
</dbReference>
<evidence type="ECO:0000256" key="2">
    <source>
        <dbReference type="ARBA" id="ARBA00022741"/>
    </source>
</evidence>
<dbReference type="GO" id="GO:0016887">
    <property type="term" value="F:ATP hydrolysis activity"/>
    <property type="evidence" value="ECO:0007669"/>
    <property type="project" value="InterPro"/>
</dbReference>
<dbReference type="InterPro" id="IPR003439">
    <property type="entry name" value="ABC_transporter-like_ATP-bd"/>
</dbReference>
<dbReference type="InterPro" id="IPR003593">
    <property type="entry name" value="AAA+_ATPase"/>
</dbReference>
<dbReference type="SUPFAM" id="SSF52540">
    <property type="entry name" value="P-loop containing nucleoside triphosphate hydrolases"/>
    <property type="match status" value="1"/>
</dbReference>
<sequence>MLTVRNLHKAIDRRPVLKQVEFAVAPGLVAGLIGRNGAGKTTLLKTMAGIIDPDHGTVEYEGQSVHRHPSLKREIVFVPDNPEGWFGYTAWGCADLYAQVYPRFDMAYFKDTMRRFGLPVDRNIRHFSKGMRMMFSTALGLSTKARYVLLDEPTNGVDPIAKKQVLSLLMEAAAEGVSLVISSHLLEELERMTDTILLMKDGAVETHTSEDVAGGRVMKLQVVFAGEAPEMWLEGRHVRVLENIGRVYTLLLNTEPGSAAYEELQGMEPLLMEPLPVKLDDLYVWKLGGETDVG</sequence>
<name>A0A7X0VHP7_9BACL</name>
<feature type="domain" description="ABC transporter" evidence="4">
    <location>
        <begin position="2"/>
        <end position="226"/>
    </location>
</feature>
<reference evidence="5 6" key="1">
    <citation type="submission" date="2020-08" db="EMBL/GenBank/DDBJ databases">
        <title>Cohnella phylogeny.</title>
        <authorList>
            <person name="Dunlap C."/>
        </authorList>
    </citation>
    <scope>NUCLEOTIDE SEQUENCE [LARGE SCALE GENOMIC DNA]</scope>
    <source>
        <strain evidence="5 6">DSM 28246</strain>
    </source>
</reference>
<evidence type="ECO:0000313" key="6">
    <source>
        <dbReference type="Proteomes" id="UP000547209"/>
    </source>
</evidence>
<organism evidence="5 6">
    <name type="scientific">Cohnella nanjingensis</name>
    <dbReference type="NCBI Taxonomy" id="1387779"/>
    <lineage>
        <taxon>Bacteria</taxon>
        <taxon>Bacillati</taxon>
        <taxon>Bacillota</taxon>
        <taxon>Bacilli</taxon>
        <taxon>Bacillales</taxon>
        <taxon>Paenibacillaceae</taxon>
        <taxon>Cohnella</taxon>
    </lineage>
</organism>
<evidence type="ECO:0000256" key="3">
    <source>
        <dbReference type="ARBA" id="ARBA00022840"/>
    </source>
</evidence>
<dbReference type="Pfam" id="PF00005">
    <property type="entry name" value="ABC_tran"/>
    <property type="match status" value="1"/>
</dbReference>
<dbReference type="CDD" id="cd03230">
    <property type="entry name" value="ABC_DR_subfamily_A"/>
    <property type="match status" value="1"/>
</dbReference>
<accession>A0A7X0VHP7</accession>
<dbReference type="PANTHER" id="PTHR42939">
    <property type="entry name" value="ABC TRANSPORTER ATP-BINDING PROTEIN ALBC-RELATED"/>
    <property type="match status" value="1"/>
</dbReference>
<keyword evidence="2" id="KW-0547">Nucleotide-binding</keyword>
<dbReference type="PROSITE" id="PS50893">
    <property type="entry name" value="ABC_TRANSPORTER_2"/>
    <property type="match status" value="1"/>
</dbReference>
<evidence type="ECO:0000313" key="5">
    <source>
        <dbReference type="EMBL" id="MBB6674365.1"/>
    </source>
</evidence>
<dbReference type="RefSeq" id="WP_185672228.1">
    <property type="nucleotide sequence ID" value="NZ_JACJVP010000046.1"/>
</dbReference>
<dbReference type="AlphaFoldDB" id="A0A7X0VHP7"/>
<keyword evidence="6" id="KW-1185">Reference proteome</keyword>
<dbReference type="SMART" id="SM00382">
    <property type="entry name" value="AAA"/>
    <property type="match status" value="1"/>
</dbReference>
<evidence type="ECO:0000259" key="4">
    <source>
        <dbReference type="PROSITE" id="PS50893"/>
    </source>
</evidence>
<dbReference type="InterPro" id="IPR051782">
    <property type="entry name" value="ABC_Transporter_VariousFunc"/>
</dbReference>
<dbReference type="InterPro" id="IPR027417">
    <property type="entry name" value="P-loop_NTPase"/>
</dbReference>
<keyword evidence="1" id="KW-0813">Transport</keyword>
<dbReference type="PANTHER" id="PTHR42939:SF1">
    <property type="entry name" value="ABC TRANSPORTER ATP-BINDING PROTEIN ALBC-RELATED"/>
    <property type="match status" value="1"/>
</dbReference>
<protein>
    <submittedName>
        <fullName evidence="5">ABC transporter ATP-binding protein</fullName>
    </submittedName>
</protein>
<gene>
    <name evidence="5" type="ORF">H7C19_27140</name>
</gene>
<dbReference type="GO" id="GO:0005524">
    <property type="term" value="F:ATP binding"/>
    <property type="evidence" value="ECO:0007669"/>
    <property type="project" value="UniProtKB-KW"/>
</dbReference>
<comment type="caution">
    <text evidence="5">The sequence shown here is derived from an EMBL/GenBank/DDBJ whole genome shotgun (WGS) entry which is preliminary data.</text>
</comment>
<keyword evidence="3 5" id="KW-0067">ATP-binding</keyword>
<evidence type="ECO:0000256" key="1">
    <source>
        <dbReference type="ARBA" id="ARBA00022448"/>
    </source>
</evidence>
<dbReference type="EMBL" id="JACJVP010000046">
    <property type="protein sequence ID" value="MBB6674365.1"/>
    <property type="molecule type" value="Genomic_DNA"/>
</dbReference>
<dbReference type="Proteomes" id="UP000547209">
    <property type="component" value="Unassembled WGS sequence"/>
</dbReference>
<proteinExistence type="predicted"/>